<reference evidence="1" key="1">
    <citation type="submission" date="2018-10" db="EMBL/GenBank/DDBJ databases">
        <authorList>
            <person name="Aoki K."/>
        </authorList>
    </citation>
    <scope>NUCLEOTIDE SEQUENCE</scope>
</reference>
<sequence>MYKININKECGCFKKSDYENNMTFSSKDDALMQSNLMVNHMNNKFCGKHEFTLVENGDIFQINMQEEAKPHSGCCGGGHCS</sequence>
<organism evidence="1">
    <name type="scientific">hydrothermal vent metagenome</name>
    <dbReference type="NCBI Taxonomy" id="652676"/>
    <lineage>
        <taxon>unclassified sequences</taxon>
        <taxon>metagenomes</taxon>
        <taxon>ecological metagenomes</taxon>
    </lineage>
</organism>
<evidence type="ECO:0000313" key="1">
    <source>
        <dbReference type="EMBL" id="VAY88134.1"/>
    </source>
</evidence>
<dbReference type="EMBL" id="UOYO01000047">
    <property type="protein sequence ID" value="VAY88134.1"/>
    <property type="molecule type" value="Genomic_DNA"/>
</dbReference>
<proteinExistence type="predicted"/>
<name>A0A3B1DU17_9ZZZZ</name>
<gene>
    <name evidence="1" type="ORF">MNB_ARC-1_1314</name>
</gene>
<dbReference type="AlphaFoldDB" id="A0A3B1DU17"/>
<protein>
    <submittedName>
        <fullName evidence="1">Uncharacterized protein</fullName>
    </submittedName>
</protein>
<accession>A0A3B1DU17</accession>